<dbReference type="PROSITE" id="PS50158">
    <property type="entry name" value="ZF_CCHC"/>
    <property type="match status" value="1"/>
</dbReference>
<evidence type="ECO:0000256" key="9">
    <source>
        <dbReference type="ARBA" id="ARBA00023172"/>
    </source>
</evidence>
<feature type="compositionally biased region" description="Gly residues" evidence="12">
    <location>
        <begin position="313"/>
        <end position="338"/>
    </location>
</feature>
<keyword evidence="5" id="KW-0460">Magnesium</keyword>
<protein>
    <submittedName>
        <fullName evidence="15">Copia protein</fullName>
    </submittedName>
</protein>
<keyword evidence="8" id="KW-0808">Transferase</keyword>
<sequence length="1455" mass="165625">MEEYKVQGPLFNGKNYANWKYRMEIQLTAAKGELIRFVNIGLETLLIPESEQPGDSAQVKKRKEEERKELRRLDAVCKDVLVRHIDEDQIEIIKDLKTSYQIWQTLSERFIKGSVTTRMHLAKQYALLKYAPKEEKFENFCLKFDKLVRELKLAGAKYEELDEVLQFMAALPAEYKSLVTALKTMDSSRLTMSFVRSNIEDFEMDQEGKKTNSYKAPSVAFLTRGGARYSPYQNKFGYACHNCGNIGHRKKECWCPGGGAFRGRGRGNNQNHGERDQQTTSRGRGGNQNQDGGRGGHSSYSLYNNFVSTNGFRGGRGGRGFGGRSRGWQYRGGRGGSQGNHQTAQLTQSTTTTNQSTSLSTNPKTEMANLSKLDDDIVYSFMSEQVPKLITIDSCHNALNINSSDSTSVTSYDGIAIEFILDSGASKHLVREDVPVQYKKWLSEPVLIQVAKEKIILKAYWKGFLRCKTFVNGETHQLDIEVLITENLSHNLLSISSLEKLTYKITFWDGKCFVELDKILVALGHRLPSNLYRMIMYVDVESANNSVSMSSEADLWHRRLGHPGKSYLKQVCKMVDGVGNIGDGNGLCEICVEGKQVKLPFHGTRERATRPLERVHSDLCGPIAPTAYNGVRYFLTFLDDFTHFAVVYGLKEKSEVFEYFKLYEARVTNRFPDKKIFNFRCDNGGEFVNRNMRQLFAEKGIEYEPTIPNTPENNGVAERLNRTLLEKARCMLLGSSLRKSFWIESLLTAVYLLNRSPTRALDGDKVPAELWYGVRPNLQKLRVFGCNAYVCKSKEQCAGKFDSRSKKCFLLGYVENGYRLWSIEDKRVITARNVVFDETKNTFNKNYIVNDAVNDMNENDDVSDDVSDDVNDDDTELPEMEEFDEVSADTGLRRSTRVRIQPRHLQDYVTLASIASLVSELSESGEADDSICYDRVEPSVMDLCNDVPVLFDDIQYRKDKNKWMKAVNEELQALKENETWELVSLPSHKKPINCKWVFTVKVDAAGEVERYKARVVAKGCAQRAGIDYNETYAPVARITTVRVFLSLVNKNNLYVHQLDVKCAFLNGDLEEEIFMWPPQGLDVDGDIVCKLKKSLYGLKQAPKEWNKKFNECVKSFGFDQCLADRCIYVRKKDGDVVYLLLYVDDFLIASNNEELLHTIKNNLMLRFKMRDLGEALYFLGIKITRSTHGLFLSQENYVKKIVQRFKMDTSSSVKTPLEPSPNLDLSGAIIVKEKPYRELIGSLMYATMFTRPDICVAVNLFSQFQTNATEIQWKGLKRILRYLQGTPKLGIWFKGNSHHPLVLYVDADFANNPGRKSISGFVIEMFGDPVLWATRKQNSVALSSTEAEFVSLATGVAELLWLKQLLKDLGVSVTEPIPVFEDNQPCIHALESWETKRLKHVDVKYNFVKDLHRSKVINVKYIPTGEQKADIFTKGLPVELFNKHRINIGMCEMSS</sequence>
<dbReference type="InterPro" id="IPR036397">
    <property type="entry name" value="RNaseH_sf"/>
</dbReference>
<reference evidence="15" key="2">
    <citation type="journal article" date="2023" name="BMC Genomics">
        <title>Pest status, molecular evolution, and epigenetic factors derived from the genome assembly of Frankliniella fusca, a thysanopteran phytovirus vector.</title>
        <authorList>
            <person name="Catto M.A."/>
            <person name="Labadie P.E."/>
            <person name="Jacobson A.L."/>
            <person name="Kennedy G.G."/>
            <person name="Srinivasan R."/>
            <person name="Hunt B.G."/>
        </authorList>
    </citation>
    <scope>NUCLEOTIDE SEQUENCE</scope>
    <source>
        <strain evidence="15">PL_HMW_Pooled</strain>
    </source>
</reference>
<dbReference type="InterPro" id="IPR013103">
    <property type="entry name" value="RVT_2"/>
</dbReference>
<dbReference type="InterPro" id="IPR025724">
    <property type="entry name" value="GAG-pre-integrase_dom"/>
</dbReference>
<dbReference type="PANTHER" id="PTHR42648">
    <property type="entry name" value="TRANSPOSASE, PUTATIVE-RELATED"/>
    <property type="match status" value="1"/>
</dbReference>
<dbReference type="Pfam" id="PF13976">
    <property type="entry name" value="gag_pre-integrs"/>
    <property type="match status" value="1"/>
</dbReference>
<keyword evidence="7" id="KW-0695">RNA-directed DNA polymerase</keyword>
<dbReference type="InterPro" id="IPR043502">
    <property type="entry name" value="DNA/RNA_pol_sf"/>
</dbReference>
<evidence type="ECO:0000313" key="16">
    <source>
        <dbReference type="Proteomes" id="UP001219518"/>
    </source>
</evidence>
<dbReference type="InterPro" id="IPR001584">
    <property type="entry name" value="Integrase_cat-core"/>
</dbReference>
<evidence type="ECO:0000256" key="10">
    <source>
        <dbReference type="ARBA" id="ARBA00023268"/>
    </source>
</evidence>
<dbReference type="GO" id="GO:0003676">
    <property type="term" value="F:nucleic acid binding"/>
    <property type="evidence" value="ECO:0007669"/>
    <property type="project" value="InterPro"/>
</dbReference>
<dbReference type="GO" id="GO:0003964">
    <property type="term" value="F:RNA-directed DNA polymerase activity"/>
    <property type="evidence" value="ECO:0007669"/>
    <property type="project" value="UniProtKB-KW"/>
</dbReference>
<keyword evidence="6" id="KW-0229">DNA integration</keyword>
<accession>A0AAE1LC06</accession>
<evidence type="ECO:0000256" key="4">
    <source>
        <dbReference type="ARBA" id="ARBA00022801"/>
    </source>
</evidence>
<evidence type="ECO:0000256" key="11">
    <source>
        <dbReference type="PROSITE-ProRule" id="PRU00047"/>
    </source>
</evidence>
<dbReference type="GO" id="GO:0006310">
    <property type="term" value="P:DNA recombination"/>
    <property type="evidence" value="ECO:0007669"/>
    <property type="project" value="UniProtKB-KW"/>
</dbReference>
<dbReference type="Pfam" id="PF14223">
    <property type="entry name" value="Retrotran_gag_2"/>
    <property type="match status" value="1"/>
</dbReference>
<comment type="caution">
    <text evidence="15">The sequence shown here is derived from an EMBL/GenBank/DDBJ whole genome shotgun (WGS) entry which is preliminary data.</text>
</comment>
<keyword evidence="8" id="KW-0548">Nucleotidyltransferase</keyword>
<evidence type="ECO:0000256" key="5">
    <source>
        <dbReference type="ARBA" id="ARBA00022842"/>
    </source>
</evidence>
<dbReference type="CDD" id="cd09272">
    <property type="entry name" value="RNase_HI_RT_Ty1"/>
    <property type="match status" value="1"/>
</dbReference>
<keyword evidence="10" id="KW-0511">Multifunctional enzyme</keyword>
<dbReference type="Gene3D" id="3.30.420.10">
    <property type="entry name" value="Ribonuclease H-like superfamily/Ribonuclease H"/>
    <property type="match status" value="1"/>
</dbReference>
<feature type="compositionally biased region" description="Low complexity" evidence="12">
    <location>
        <begin position="342"/>
        <end position="362"/>
    </location>
</feature>
<gene>
    <name evidence="15" type="ORF">KUF71_022658</name>
</gene>
<dbReference type="EMBL" id="JAHWGI010000311">
    <property type="protein sequence ID" value="KAK3913204.1"/>
    <property type="molecule type" value="Genomic_DNA"/>
</dbReference>
<feature type="region of interest" description="Disordered" evidence="12">
    <location>
        <begin position="261"/>
        <end position="300"/>
    </location>
</feature>
<dbReference type="Pfam" id="PF25597">
    <property type="entry name" value="SH3_retrovirus"/>
    <property type="match status" value="1"/>
</dbReference>
<evidence type="ECO:0000256" key="2">
    <source>
        <dbReference type="ARBA" id="ARBA00022723"/>
    </source>
</evidence>
<keyword evidence="4" id="KW-0378">Hydrolase</keyword>
<dbReference type="Proteomes" id="UP001219518">
    <property type="component" value="Unassembled WGS sequence"/>
</dbReference>
<keyword evidence="11" id="KW-0863">Zinc-finger</keyword>
<dbReference type="GO" id="GO:0008270">
    <property type="term" value="F:zinc ion binding"/>
    <property type="evidence" value="ECO:0007669"/>
    <property type="project" value="UniProtKB-KW"/>
</dbReference>
<dbReference type="InterPro" id="IPR057670">
    <property type="entry name" value="SH3_retrovirus"/>
</dbReference>
<evidence type="ECO:0000256" key="6">
    <source>
        <dbReference type="ARBA" id="ARBA00022908"/>
    </source>
</evidence>
<reference evidence="15" key="1">
    <citation type="submission" date="2021-07" db="EMBL/GenBank/DDBJ databases">
        <authorList>
            <person name="Catto M.A."/>
            <person name="Jacobson A."/>
            <person name="Kennedy G."/>
            <person name="Labadie P."/>
            <person name="Hunt B.G."/>
            <person name="Srinivasan R."/>
        </authorList>
    </citation>
    <scope>NUCLEOTIDE SEQUENCE</scope>
    <source>
        <strain evidence="15">PL_HMW_Pooled</strain>
        <tissue evidence="15">Head</tissue>
    </source>
</reference>
<evidence type="ECO:0000256" key="1">
    <source>
        <dbReference type="ARBA" id="ARBA00022722"/>
    </source>
</evidence>
<keyword evidence="2" id="KW-0479">Metal-binding</keyword>
<evidence type="ECO:0000256" key="7">
    <source>
        <dbReference type="ARBA" id="ARBA00022918"/>
    </source>
</evidence>
<evidence type="ECO:0000256" key="12">
    <source>
        <dbReference type="SAM" id="MobiDB-lite"/>
    </source>
</evidence>
<dbReference type="GO" id="GO:0003887">
    <property type="term" value="F:DNA-directed DNA polymerase activity"/>
    <property type="evidence" value="ECO:0007669"/>
    <property type="project" value="UniProtKB-KW"/>
</dbReference>
<dbReference type="PROSITE" id="PS50994">
    <property type="entry name" value="INTEGRASE"/>
    <property type="match status" value="1"/>
</dbReference>
<dbReference type="InterPro" id="IPR012337">
    <property type="entry name" value="RNaseH-like_sf"/>
</dbReference>
<keyword evidence="8" id="KW-0239">DNA-directed DNA polymerase</keyword>
<dbReference type="GO" id="GO:0042575">
    <property type="term" value="C:DNA polymerase complex"/>
    <property type="evidence" value="ECO:0007669"/>
    <property type="project" value="UniProtKB-ARBA"/>
</dbReference>
<dbReference type="SUPFAM" id="SSF56672">
    <property type="entry name" value="DNA/RNA polymerases"/>
    <property type="match status" value="1"/>
</dbReference>
<dbReference type="InterPro" id="IPR039537">
    <property type="entry name" value="Retrotran_Ty1/copia-like"/>
</dbReference>
<name>A0AAE1LC06_9NEOP</name>
<evidence type="ECO:0000313" key="15">
    <source>
        <dbReference type="EMBL" id="KAK3913204.1"/>
    </source>
</evidence>
<dbReference type="Pfam" id="PF00665">
    <property type="entry name" value="rve"/>
    <property type="match status" value="1"/>
</dbReference>
<evidence type="ECO:0000259" key="13">
    <source>
        <dbReference type="PROSITE" id="PS50158"/>
    </source>
</evidence>
<keyword evidence="11" id="KW-0862">Zinc</keyword>
<dbReference type="InterPro" id="IPR001878">
    <property type="entry name" value="Znf_CCHC"/>
</dbReference>
<dbReference type="SUPFAM" id="SSF53098">
    <property type="entry name" value="Ribonuclease H-like"/>
    <property type="match status" value="1"/>
</dbReference>
<feature type="domain" description="CCHC-type" evidence="13">
    <location>
        <begin position="240"/>
        <end position="253"/>
    </location>
</feature>
<dbReference type="GO" id="GO:0004519">
    <property type="term" value="F:endonuclease activity"/>
    <property type="evidence" value="ECO:0007669"/>
    <property type="project" value="UniProtKB-KW"/>
</dbReference>
<evidence type="ECO:0000259" key="14">
    <source>
        <dbReference type="PROSITE" id="PS50994"/>
    </source>
</evidence>
<organism evidence="15 16">
    <name type="scientific">Frankliniella fusca</name>
    <dbReference type="NCBI Taxonomy" id="407009"/>
    <lineage>
        <taxon>Eukaryota</taxon>
        <taxon>Metazoa</taxon>
        <taxon>Ecdysozoa</taxon>
        <taxon>Arthropoda</taxon>
        <taxon>Hexapoda</taxon>
        <taxon>Insecta</taxon>
        <taxon>Pterygota</taxon>
        <taxon>Neoptera</taxon>
        <taxon>Paraneoptera</taxon>
        <taxon>Thysanoptera</taxon>
        <taxon>Terebrantia</taxon>
        <taxon>Thripoidea</taxon>
        <taxon>Thripidae</taxon>
        <taxon>Frankliniella</taxon>
    </lineage>
</organism>
<keyword evidence="9" id="KW-0233">DNA recombination</keyword>
<evidence type="ECO:0000256" key="3">
    <source>
        <dbReference type="ARBA" id="ARBA00022759"/>
    </source>
</evidence>
<feature type="region of interest" description="Disordered" evidence="12">
    <location>
        <begin position="313"/>
        <end position="363"/>
    </location>
</feature>
<dbReference type="GO" id="GO:0016787">
    <property type="term" value="F:hydrolase activity"/>
    <property type="evidence" value="ECO:0007669"/>
    <property type="project" value="UniProtKB-KW"/>
</dbReference>
<evidence type="ECO:0000256" key="8">
    <source>
        <dbReference type="ARBA" id="ARBA00022932"/>
    </source>
</evidence>
<dbReference type="GO" id="GO:0015074">
    <property type="term" value="P:DNA integration"/>
    <property type="evidence" value="ECO:0007669"/>
    <property type="project" value="UniProtKB-KW"/>
</dbReference>
<keyword evidence="16" id="KW-1185">Reference proteome</keyword>
<dbReference type="PANTHER" id="PTHR42648:SF11">
    <property type="entry name" value="TRANSPOSON TY4-P GAG-POL POLYPROTEIN"/>
    <property type="match status" value="1"/>
</dbReference>
<keyword evidence="1" id="KW-0540">Nuclease</keyword>
<proteinExistence type="predicted"/>
<keyword evidence="3" id="KW-0255">Endonuclease</keyword>
<dbReference type="Pfam" id="PF07727">
    <property type="entry name" value="RVT_2"/>
    <property type="match status" value="1"/>
</dbReference>
<feature type="domain" description="Integrase catalytic" evidence="14">
    <location>
        <begin position="607"/>
        <end position="775"/>
    </location>
</feature>